<feature type="transmembrane region" description="Helical" evidence="2">
    <location>
        <begin position="501"/>
        <end position="522"/>
    </location>
</feature>
<keyword evidence="2" id="KW-1133">Transmembrane helix</keyword>
<keyword evidence="2" id="KW-0472">Membrane</keyword>
<dbReference type="Proteomes" id="UP001213000">
    <property type="component" value="Unassembled WGS sequence"/>
</dbReference>
<keyword evidence="5" id="KW-1185">Reference proteome</keyword>
<evidence type="ECO:0000313" key="4">
    <source>
        <dbReference type="EMBL" id="KAJ3562620.1"/>
    </source>
</evidence>
<feature type="compositionally biased region" description="Polar residues" evidence="1">
    <location>
        <begin position="1"/>
        <end position="10"/>
    </location>
</feature>
<feature type="transmembrane region" description="Helical" evidence="2">
    <location>
        <begin position="470"/>
        <end position="489"/>
    </location>
</feature>
<feature type="transmembrane region" description="Helical" evidence="2">
    <location>
        <begin position="593"/>
        <end position="613"/>
    </location>
</feature>
<dbReference type="EMBL" id="JANIEX010000848">
    <property type="protein sequence ID" value="KAJ3562620.1"/>
    <property type="molecule type" value="Genomic_DNA"/>
</dbReference>
<sequence>MGPVSKSTYYKHNPTREGTRSRIEERRQNRKQQGRPGQAVQQPVASGSSTTEARPVDDEVLGNTVPPSFDFRSDADFGPMDFELPNNYANFRQPDEPGHGQEDTTGGSGIYEPQFDNDFGNDLGENYDIDDVDPLDPFINFDISISHAKLKHTKEFIDLLDDATLENSGLSDDAIDSLYQAADATSDGCSTYSDRHVSEFLCCLHGPFEKLDNCPEDQCNASRWDKDVLVQQGKKVPAKQSYTIPIGPSLQSLFASRSSALATKYRQKFLSTVPVTPDGSKVFTDVFSREWYQKCVDHGSINNDDILLMFSIDGAQLYEHKTSDCWIYIWVIMDLPPDLRYKKHHVLPGSFIPGPGKPKNLDSSLFPVASAKVIMDARSDGVVPTLIWALQQFAVTQYCKVAFITLFAADYFYTLTTEISFLWPSPWTVVKAVFFVSRYTPFLDAAIYIFLIRASNPSSDVCLTILRTNIWSSGIGQMSAQVLLIFRAYALLGQTSISRILLSVFALVVFATGFTLVISLHVRLSVTPSPLPGVLPGCLIASSSAAEDGYAIAGIIASIIYESILFLIIYWAKRRRYRSEHSWLMKKIYNDALIYYLFSLAFAASGIIVWFSSAGPLRDLSSS</sequence>
<dbReference type="AlphaFoldDB" id="A0AAD5YN63"/>
<feature type="domain" description="DUF6533" evidence="3">
    <location>
        <begin position="398"/>
        <end position="443"/>
    </location>
</feature>
<organism evidence="4 5">
    <name type="scientific">Leucocoprinus birnbaumii</name>
    <dbReference type="NCBI Taxonomy" id="56174"/>
    <lineage>
        <taxon>Eukaryota</taxon>
        <taxon>Fungi</taxon>
        <taxon>Dikarya</taxon>
        <taxon>Basidiomycota</taxon>
        <taxon>Agaricomycotina</taxon>
        <taxon>Agaricomycetes</taxon>
        <taxon>Agaricomycetidae</taxon>
        <taxon>Agaricales</taxon>
        <taxon>Agaricineae</taxon>
        <taxon>Agaricaceae</taxon>
        <taxon>Leucocoprinus</taxon>
    </lineage>
</organism>
<gene>
    <name evidence="4" type="ORF">NP233_g9459</name>
</gene>
<reference evidence="4" key="1">
    <citation type="submission" date="2022-07" db="EMBL/GenBank/DDBJ databases">
        <title>Genome Sequence of Leucocoprinus birnbaumii.</title>
        <authorList>
            <person name="Buettner E."/>
        </authorList>
    </citation>
    <scope>NUCLEOTIDE SEQUENCE</scope>
    <source>
        <strain evidence="4">VT141</strain>
    </source>
</reference>
<feature type="region of interest" description="Disordered" evidence="1">
    <location>
        <begin position="1"/>
        <end position="111"/>
    </location>
</feature>
<proteinExistence type="predicted"/>
<evidence type="ECO:0000313" key="5">
    <source>
        <dbReference type="Proteomes" id="UP001213000"/>
    </source>
</evidence>
<evidence type="ECO:0000256" key="2">
    <source>
        <dbReference type="SAM" id="Phobius"/>
    </source>
</evidence>
<feature type="transmembrane region" description="Helical" evidence="2">
    <location>
        <begin position="550"/>
        <end position="572"/>
    </location>
</feature>
<feature type="compositionally biased region" description="Basic and acidic residues" evidence="1">
    <location>
        <begin position="14"/>
        <end position="27"/>
    </location>
</feature>
<evidence type="ECO:0000259" key="3">
    <source>
        <dbReference type="Pfam" id="PF20151"/>
    </source>
</evidence>
<accession>A0AAD5YN63</accession>
<evidence type="ECO:0000256" key="1">
    <source>
        <dbReference type="SAM" id="MobiDB-lite"/>
    </source>
</evidence>
<dbReference type="Pfam" id="PF20151">
    <property type="entry name" value="DUF6533"/>
    <property type="match status" value="1"/>
</dbReference>
<feature type="compositionally biased region" description="Basic and acidic residues" evidence="1">
    <location>
        <begin position="93"/>
        <end position="102"/>
    </location>
</feature>
<feature type="compositionally biased region" description="Polar residues" evidence="1">
    <location>
        <begin position="39"/>
        <end position="52"/>
    </location>
</feature>
<name>A0AAD5YN63_9AGAR</name>
<comment type="caution">
    <text evidence="4">The sequence shown here is derived from an EMBL/GenBank/DDBJ whole genome shotgun (WGS) entry which is preliminary data.</text>
</comment>
<keyword evidence="2" id="KW-0812">Transmembrane</keyword>
<protein>
    <recommendedName>
        <fullName evidence="3">DUF6533 domain-containing protein</fullName>
    </recommendedName>
</protein>
<dbReference type="InterPro" id="IPR045340">
    <property type="entry name" value="DUF6533"/>
</dbReference>